<dbReference type="InterPro" id="IPR036852">
    <property type="entry name" value="Peptidase_S8/S53_dom_sf"/>
</dbReference>
<dbReference type="SUPFAM" id="SSF52743">
    <property type="entry name" value="Subtilisin-like"/>
    <property type="match status" value="1"/>
</dbReference>
<dbReference type="EMBL" id="AGUD01000081">
    <property type="protein sequence ID" value="EHN11652.1"/>
    <property type="molecule type" value="Genomic_DNA"/>
</dbReference>
<dbReference type="AlphaFoldDB" id="H0E3T3"/>
<accession>H0E3T3</accession>
<dbReference type="Pfam" id="PF00082">
    <property type="entry name" value="Peptidase_S8"/>
    <property type="match status" value="1"/>
</dbReference>
<sequence length="454" mass="46034">MPQALDLAGRPLQDVPVLVADTGLDLQHPDLAPRLYALPSAVAAPSAEGAGGTVQAGRPGWDLIGTNAPGALAPDDDPDDPPGGSGHGTMVAGVLGAAWNNGVGGAGVAPNARFVALRTCWDGDECFQSVQAPAIDWAAARGARVASFSWLSGPLEDGLRDAIVSHPQTLFVTIPSGNGGAFDADGDDPQPCGLDAPNVLCVSTSAPDDGLDCGAFGPRSVDVAVPTRNNITTTNGGGFGPTSCATSFAAPTAAGVATILFGIDPSASPADVRAAIIDSARKVPAWAGKSTSGGIVDAAAAVTLFQQRRGIAPGNGGGGGAGDSQDRTKPSLTVGGGRVSRGFASFSVRVSEPGTVRFAIERRLSGRRASGRCRPATAANRRRPRCVRWAAQRTQSITFRDGTAGVGADAKTRKVRLAMKSSSGKRLPSGTYRVVVRATDAAGNRSATRTVTLR</sequence>
<dbReference type="GO" id="GO:0006508">
    <property type="term" value="P:proteolysis"/>
    <property type="evidence" value="ECO:0007669"/>
    <property type="project" value="UniProtKB-KW"/>
</dbReference>
<feature type="region of interest" description="Disordered" evidence="6">
    <location>
        <begin position="67"/>
        <end position="89"/>
    </location>
</feature>
<dbReference type="PATRIC" id="fig|1097667.3.peg.1447"/>
<keyword evidence="2 5" id="KW-0645">Protease</keyword>
<feature type="active site" description="Charge relay system" evidence="5">
    <location>
        <position position="21"/>
    </location>
</feature>
<dbReference type="PANTHER" id="PTHR43806">
    <property type="entry name" value="PEPTIDASE S8"/>
    <property type="match status" value="1"/>
</dbReference>
<feature type="region of interest" description="Disordered" evidence="6">
    <location>
        <begin position="310"/>
        <end position="336"/>
    </location>
</feature>
<evidence type="ECO:0000256" key="2">
    <source>
        <dbReference type="ARBA" id="ARBA00022670"/>
    </source>
</evidence>
<keyword evidence="9" id="KW-1185">Reference proteome</keyword>
<organism evidence="8 9">
    <name type="scientific">Patulibacter medicamentivorans</name>
    <dbReference type="NCBI Taxonomy" id="1097667"/>
    <lineage>
        <taxon>Bacteria</taxon>
        <taxon>Bacillati</taxon>
        <taxon>Actinomycetota</taxon>
        <taxon>Thermoleophilia</taxon>
        <taxon>Solirubrobacterales</taxon>
        <taxon>Patulibacteraceae</taxon>
        <taxon>Patulibacter</taxon>
    </lineage>
</organism>
<feature type="domain" description="Peptidase S8/S53" evidence="7">
    <location>
        <begin position="15"/>
        <end position="283"/>
    </location>
</feature>
<feature type="active site" description="Charge relay system" evidence="5">
    <location>
        <position position="247"/>
    </location>
</feature>
<name>H0E3T3_9ACTN</name>
<dbReference type="InterPro" id="IPR050131">
    <property type="entry name" value="Peptidase_S8_subtilisin-like"/>
</dbReference>
<protein>
    <submittedName>
        <fullName evidence="8">Peptidase S8 and S53</fullName>
    </submittedName>
</protein>
<dbReference type="Gene3D" id="3.40.50.200">
    <property type="entry name" value="Peptidase S8/S53 domain"/>
    <property type="match status" value="1"/>
</dbReference>
<dbReference type="InterPro" id="IPR015500">
    <property type="entry name" value="Peptidase_S8_subtilisin-rel"/>
</dbReference>
<dbReference type="InterPro" id="IPR022398">
    <property type="entry name" value="Peptidase_S8_His-AS"/>
</dbReference>
<evidence type="ECO:0000256" key="4">
    <source>
        <dbReference type="ARBA" id="ARBA00022825"/>
    </source>
</evidence>
<dbReference type="InterPro" id="IPR013783">
    <property type="entry name" value="Ig-like_fold"/>
</dbReference>
<gene>
    <name evidence="8" type="ORF">PAI11_14570</name>
</gene>
<evidence type="ECO:0000256" key="5">
    <source>
        <dbReference type="PROSITE-ProRule" id="PRU01240"/>
    </source>
</evidence>
<feature type="compositionally biased region" description="Gly residues" evidence="6">
    <location>
        <begin position="313"/>
        <end position="322"/>
    </location>
</feature>
<evidence type="ECO:0000313" key="8">
    <source>
        <dbReference type="EMBL" id="EHN11652.1"/>
    </source>
</evidence>
<dbReference type="GO" id="GO:0004252">
    <property type="term" value="F:serine-type endopeptidase activity"/>
    <property type="evidence" value="ECO:0007669"/>
    <property type="project" value="UniProtKB-UniRule"/>
</dbReference>
<dbReference type="GO" id="GO:0005975">
    <property type="term" value="P:carbohydrate metabolic process"/>
    <property type="evidence" value="ECO:0007669"/>
    <property type="project" value="UniProtKB-ARBA"/>
</dbReference>
<dbReference type="PROSITE" id="PS51892">
    <property type="entry name" value="SUBTILASE"/>
    <property type="match status" value="1"/>
</dbReference>
<dbReference type="Gene3D" id="2.60.40.10">
    <property type="entry name" value="Immunoglobulins"/>
    <property type="match status" value="1"/>
</dbReference>
<comment type="caution">
    <text evidence="8">The sequence shown here is derived from an EMBL/GenBank/DDBJ whole genome shotgun (WGS) entry which is preliminary data.</text>
</comment>
<dbReference type="PROSITE" id="PS00137">
    <property type="entry name" value="SUBTILASE_HIS"/>
    <property type="match status" value="1"/>
</dbReference>
<dbReference type="InterPro" id="IPR000209">
    <property type="entry name" value="Peptidase_S8/S53_dom"/>
</dbReference>
<evidence type="ECO:0000256" key="6">
    <source>
        <dbReference type="SAM" id="MobiDB-lite"/>
    </source>
</evidence>
<comment type="similarity">
    <text evidence="1 5">Belongs to the peptidase S8 family.</text>
</comment>
<dbReference type="PRINTS" id="PR00723">
    <property type="entry name" value="SUBTILISIN"/>
</dbReference>
<proteinExistence type="inferred from homology"/>
<dbReference type="PANTHER" id="PTHR43806:SF11">
    <property type="entry name" value="CEREVISIN-RELATED"/>
    <property type="match status" value="1"/>
</dbReference>
<dbReference type="Proteomes" id="UP000005143">
    <property type="component" value="Unassembled WGS sequence"/>
</dbReference>
<evidence type="ECO:0000259" key="7">
    <source>
        <dbReference type="Pfam" id="PF00082"/>
    </source>
</evidence>
<keyword evidence="4 5" id="KW-0720">Serine protease</keyword>
<feature type="active site" description="Charge relay system" evidence="5">
    <location>
        <position position="87"/>
    </location>
</feature>
<evidence type="ECO:0000313" key="9">
    <source>
        <dbReference type="Proteomes" id="UP000005143"/>
    </source>
</evidence>
<evidence type="ECO:0000256" key="3">
    <source>
        <dbReference type="ARBA" id="ARBA00022801"/>
    </source>
</evidence>
<evidence type="ECO:0000256" key="1">
    <source>
        <dbReference type="ARBA" id="ARBA00011073"/>
    </source>
</evidence>
<keyword evidence="3 5" id="KW-0378">Hydrolase</keyword>
<reference evidence="8 9" key="1">
    <citation type="journal article" date="2013" name="Biodegradation">
        <title>Quantitative proteomic analysis of ibuprofen-degrading Patulibacter sp. strain I11.</title>
        <authorList>
            <person name="Almeida B."/>
            <person name="Kjeldal H."/>
            <person name="Lolas I."/>
            <person name="Knudsen A.D."/>
            <person name="Carvalho G."/>
            <person name="Nielsen K.L."/>
            <person name="Barreto Crespo M.T."/>
            <person name="Stensballe A."/>
            <person name="Nielsen J.L."/>
        </authorList>
    </citation>
    <scope>NUCLEOTIDE SEQUENCE [LARGE SCALE GENOMIC DNA]</scope>
    <source>
        <strain evidence="8 9">I11</strain>
    </source>
</reference>